<accession>A0ACD1A9G8</accession>
<gene>
    <name evidence="1" type="ORF">FRZ06_07030</name>
</gene>
<proteinExistence type="predicted"/>
<evidence type="ECO:0000313" key="1">
    <source>
        <dbReference type="EMBL" id="QOX63113.1"/>
    </source>
</evidence>
<dbReference type="EMBL" id="CP042469">
    <property type="protein sequence ID" value="QOX63113.1"/>
    <property type="molecule type" value="Genomic_DNA"/>
</dbReference>
<dbReference type="Proteomes" id="UP000594014">
    <property type="component" value="Chromosome"/>
</dbReference>
<reference evidence="1" key="1">
    <citation type="submission" date="2019-08" db="EMBL/GenBank/DDBJ databases">
        <title>Genome sequence of Clostridiales bacterium MT110.</title>
        <authorList>
            <person name="Cao J."/>
        </authorList>
    </citation>
    <scope>NUCLEOTIDE SEQUENCE</scope>
    <source>
        <strain evidence="1">MT110</strain>
    </source>
</reference>
<organism evidence="1 2">
    <name type="scientific">Anoxybacterium hadale</name>
    <dbReference type="NCBI Taxonomy" id="3408580"/>
    <lineage>
        <taxon>Bacteria</taxon>
        <taxon>Bacillati</taxon>
        <taxon>Bacillota</taxon>
        <taxon>Clostridia</taxon>
        <taxon>Peptostreptococcales</taxon>
        <taxon>Anaerovoracaceae</taxon>
        <taxon>Anoxybacterium</taxon>
    </lineage>
</organism>
<protein>
    <submittedName>
        <fullName evidence="1">GNAT family N-acetyltransferase</fullName>
    </submittedName>
</protein>
<name>A0ACD1A9G8_9FIRM</name>
<evidence type="ECO:0000313" key="2">
    <source>
        <dbReference type="Proteomes" id="UP000594014"/>
    </source>
</evidence>
<keyword evidence="2" id="KW-1185">Reference proteome</keyword>
<sequence length="171" mass="19080">MELIIRQALVEDLERLDEIEQICFPPKEAASHDTLESRLKVYGRSFQLAELDGKIIGFINGSIINDMVIHDEHYGDTSYHDANGAYQSIFGLCMLPEYRKSGYASALVNALINTAEDSGRKGLTLCCKEEKISYYEKLGFVNHGKSASDHGSAVWYNMILKLNEGTPSPVD</sequence>